<dbReference type="Gene3D" id="3.30.420.10">
    <property type="entry name" value="Ribonuclease H-like superfamily/Ribonuclease H"/>
    <property type="match status" value="1"/>
</dbReference>
<dbReference type="GO" id="GO:0046872">
    <property type="term" value="F:metal ion binding"/>
    <property type="evidence" value="ECO:0007669"/>
    <property type="project" value="UniProtKB-KW"/>
</dbReference>
<gene>
    <name evidence="9" type="ORF">Glove_136g99</name>
</gene>
<keyword evidence="6" id="KW-0255">Endonuclease</keyword>
<dbReference type="EMBL" id="PQFF01000127">
    <property type="protein sequence ID" value="RHZ80441.1"/>
    <property type="molecule type" value="Genomic_DNA"/>
</dbReference>
<dbReference type="OrthoDB" id="245563at2759"/>
<name>A0A397IWW1_9GLOM</name>
<dbReference type="PROSITE" id="PS50879">
    <property type="entry name" value="RNASE_H_1"/>
    <property type="match status" value="1"/>
</dbReference>
<evidence type="ECO:0000313" key="9">
    <source>
        <dbReference type="EMBL" id="RHZ80441.1"/>
    </source>
</evidence>
<dbReference type="InterPro" id="IPR036397">
    <property type="entry name" value="RNaseH_sf"/>
</dbReference>
<evidence type="ECO:0000313" key="10">
    <source>
        <dbReference type="Proteomes" id="UP000266861"/>
    </source>
</evidence>
<evidence type="ECO:0000256" key="6">
    <source>
        <dbReference type="ARBA" id="ARBA00022759"/>
    </source>
</evidence>
<dbReference type="SUPFAM" id="SSF53098">
    <property type="entry name" value="Ribonuclease H-like"/>
    <property type="match status" value="1"/>
</dbReference>
<evidence type="ECO:0000256" key="7">
    <source>
        <dbReference type="ARBA" id="ARBA00022801"/>
    </source>
</evidence>
<keyword evidence="4" id="KW-0540">Nuclease</keyword>
<dbReference type="GO" id="GO:0004523">
    <property type="term" value="F:RNA-DNA hybrid ribonuclease activity"/>
    <property type="evidence" value="ECO:0007669"/>
    <property type="project" value="UniProtKB-EC"/>
</dbReference>
<evidence type="ECO:0000259" key="8">
    <source>
        <dbReference type="PROSITE" id="PS50879"/>
    </source>
</evidence>
<evidence type="ECO:0000256" key="5">
    <source>
        <dbReference type="ARBA" id="ARBA00022723"/>
    </source>
</evidence>
<comment type="similarity">
    <text evidence="2">Belongs to the RNase H family.</text>
</comment>
<protein>
    <recommendedName>
        <fullName evidence="3">ribonuclease H</fullName>
        <ecNumber evidence="3">3.1.26.4</ecNumber>
    </recommendedName>
</protein>
<dbReference type="Proteomes" id="UP000266861">
    <property type="component" value="Unassembled WGS sequence"/>
</dbReference>
<dbReference type="InterPro" id="IPR002156">
    <property type="entry name" value="RNaseH_domain"/>
</dbReference>
<dbReference type="GO" id="GO:0003676">
    <property type="term" value="F:nucleic acid binding"/>
    <property type="evidence" value="ECO:0007669"/>
    <property type="project" value="InterPro"/>
</dbReference>
<accession>A0A397IWW1</accession>
<dbReference type="InterPro" id="IPR050092">
    <property type="entry name" value="RNase_H"/>
</dbReference>
<evidence type="ECO:0000256" key="3">
    <source>
        <dbReference type="ARBA" id="ARBA00012180"/>
    </source>
</evidence>
<evidence type="ECO:0000256" key="1">
    <source>
        <dbReference type="ARBA" id="ARBA00000077"/>
    </source>
</evidence>
<dbReference type="PANTHER" id="PTHR10642:SF26">
    <property type="entry name" value="RIBONUCLEASE H1"/>
    <property type="match status" value="1"/>
</dbReference>
<dbReference type="InterPro" id="IPR012337">
    <property type="entry name" value="RNaseH-like_sf"/>
</dbReference>
<proteinExistence type="inferred from homology"/>
<evidence type="ECO:0000256" key="4">
    <source>
        <dbReference type="ARBA" id="ARBA00022722"/>
    </source>
</evidence>
<dbReference type="AlphaFoldDB" id="A0A397IWW1"/>
<comment type="caution">
    <text evidence="9">The sequence shown here is derived from an EMBL/GenBank/DDBJ whole genome shotgun (WGS) entry which is preliminary data.</text>
</comment>
<keyword evidence="7" id="KW-0378">Hydrolase</keyword>
<reference evidence="9 10" key="1">
    <citation type="submission" date="2018-08" db="EMBL/GenBank/DDBJ databases">
        <title>Genome and evolution of the arbuscular mycorrhizal fungus Diversispora epigaea (formerly Glomus versiforme) and its bacterial endosymbionts.</title>
        <authorList>
            <person name="Sun X."/>
            <person name="Fei Z."/>
            <person name="Harrison M."/>
        </authorList>
    </citation>
    <scope>NUCLEOTIDE SEQUENCE [LARGE SCALE GENOMIC DNA]</scope>
    <source>
        <strain evidence="9 10">IT104</strain>
    </source>
</reference>
<dbReference type="GO" id="GO:0043137">
    <property type="term" value="P:DNA replication, removal of RNA primer"/>
    <property type="evidence" value="ECO:0007669"/>
    <property type="project" value="TreeGrafter"/>
</dbReference>
<dbReference type="EC" id="3.1.26.4" evidence="3"/>
<dbReference type="PANTHER" id="PTHR10642">
    <property type="entry name" value="RIBONUCLEASE H1"/>
    <property type="match status" value="1"/>
</dbReference>
<keyword evidence="5" id="KW-0479">Metal-binding</keyword>
<sequence>MSCGWYAFNEQHRNFRFKGKVEKFISSTRAELFAILMAVYATPKGSRLCIFTDSQAAIDALSLASVNPRKARKKLKNWTILCAIEEIANAQSLILRLEKVKAHSGITYNEIADTLAKEGCHEPACTSNLQLLSSVNAIGCWNSELIEEPIRNFTKQMGKAKYSINTGRMEKNRTVLS</sequence>
<feature type="domain" description="RNase H type-1" evidence="8">
    <location>
        <begin position="1"/>
        <end position="121"/>
    </location>
</feature>
<evidence type="ECO:0000256" key="2">
    <source>
        <dbReference type="ARBA" id="ARBA00005300"/>
    </source>
</evidence>
<keyword evidence="10" id="KW-1185">Reference proteome</keyword>
<organism evidence="9 10">
    <name type="scientific">Diversispora epigaea</name>
    <dbReference type="NCBI Taxonomy" id="1348612"/>
    <lineage>
        <taxon>Eukaryota</taxon>
        <taxon>Fungi</taxon>
        <taxon>Fungi incertae sedis</taxon>
        <taxon>Mucoromycota</taxon>
        <taxon>Glomeromycotina</taxon>
        <taxon>Glomeromycetes</taxon>
        <taxon>Diversisporales</taxon>
        <taxon>Diversisporaceae</taxon>
        <taxon>Diversispora</taxon>
    </lineage>
</organism>
<comment type="catalytic activity">
    <reaction evidence="1">
        <text>Endonucleolytic cleavage to 5'-phosphomonoester.</text>
        <dbReference type="EC" id="3.1.26.4"/>
    </reaction>
</comment>
<dbReference type="Pfam" id="PF00075">
    <property type="entry name" value="RNase_H"/>
    <property type="match status" value="1"/>
</dbReference>